<dbReference type="PANTHER" id="PTHR43757:SF2">
    <property type="entry name" value="AMINOMETHYLTRANSFERASE, MITOCHONDRIAL"/>
    <property type="match status" value="1"/>
</dbReference>
<dbReference type="Gene3D" id="4.10.1250.10">
    <property type="entry name" value="Aminomethyltransferase fragment"/>
    <property type="match status" value="1"/>
</dbReference>
<evidence type="ECO:0000256" key="4">
    <source>
        <dbReference type="ARBA" id="ARBA00022679"/>
    </source>
</evidence>
<dbReference type="EMBL" id="JAFIDN010000002">
    <property type="protein sequence ID" value="MBP3191548.1"/>
    <property type="molecule type" value="Genomic_DNA"/>
</dbReference>
<evidence type="ECO:0000313" key="11">
    <source>
        <dbReference type="EMBL" id="MBP3191548.1"/>
    </source>
</evidence>
<dbReference type="Gene3D" id="3.30.70.1400">
    <property type="entry name" value="Aminomethyltransferase beta-barrel domains"/>
    <property type="match status" value="1"/>
</dbReference>
<comment type="catalytic activity">
    <reaction evidence="6 7">
        <text>N(6)-[(R)-S(8)-aminomethyldihydrolipoyl]-L-lysyl-[protein] + (6S)-5,6,7,8-tetrahydrofolate = N(6)-[(R)-dihydrolipoyl]-L-lysyl-[protein] + (6R)-5,10-methylene-5,6,7,8-tetrahydrofolate + NH4(+)</text>
        <dbReference type="Rhea" id="RHEA:16945"/>
        <dbReference type="Rhea" id="RHEA-COMP:10475"/>
        <dbReference type="Rhea" id="RHEA-COMP:10492"/>
        <dbReference type="ChEBI" id="CHEBI:15636"/>
        <dbReference type="ChEBI" id="CHEBI:28938"/>
        <dbReference type="ChEBI" id="CHEBI:57453"/>
        <dbReference type="ChEBI" id="CHEBI:83100"/>
        <dbReference type="ChEBI" id="CHEBI:83143"/>
        <dbReference type="EC" id="2.1.2.10"/>
    </reaction>
</comment>
<dbReference type="PIRSF" id="PIRSF006487">
    <property type="entry name" value="GcvT"/>
    <property type="match status" value="1"/>
</dbReference>
<dbReference type="InterPro" id="IPR013977">
    <property type="entry name" value="GcvT_C"/>
</dbReference>
<dbReference type="HAMAP" id="MF_00259">
    <property type="entry name" value="GcvT"/>
    <property type="match status" value="1"/>
</dbReference>
<dbReference type="InterPro" id="IPR006223">
    <property type="entry name" value="GcvT"/>
</dbReference>
<name>A0A8J7S3Y1_9BACT</name>
<dbReference type="NCBIfam" id="NF001567">
    <property type="entry name" value="PRK00389.1"/>
    <property type="match status" value="1"/>
</dbReference>
<dbReference type="GO" id="GO:0005829">
    <property type="term" value="C:cytosol"/>
    <property type="evidence" value="ECO:0007669"/>
    <property type="project" value="TreeGrafter"/>
</dbReference>
<dbReference type="FunFam" id="4.10.1250.10:FF:000001">
    <property type="entry name" value="Aminomethyltransferase"/>
    <property type="match status" value="1"/>
</dbReference>
<dbReference type="InterPro" id="IPR029043">
    <property type="entry name" value="GcvT/YgfZ_C"/>
</dbReference>
<dbReference type="Proteomes" id="UP000673975">
    <property type="component" value="Unassembled WGS sequence"/>
</dbReference>
<evidence type="ECO:0000256" key="2">
    <source>
        <dbReference type="ARBA" id="ARBA00012616"/>
    </source>
</evidence>
<dbReference type="SUPFAM" id="SSF103025">
    <property type="entry name" value="Folate-binding domain"/>
    <property type="match status" value="1"/>
</dbReference>
<dbReference type="InterPro" id="IPR022903">
    <property type="entry name" value="GcvT_bac"/>
</dbReference>
<comment type="function">
    <text evidence="7">The glycine cleavage system catalyzes the degradation of glycine.</text>
</comment>
<feature type="domain" description="Aminomethyltransferase C-terminal" evidence="10">
    <location>
        <begin position="284"/>
        <end position="363"/>
    </location>
</feature>
<evidence type="ECO:0000259" key="10">
    <source>
        <dbReference type="Pfam" id="PF08669"/>
    </source>
</evidence>
<keyword evidence="12" id="KW-1185">Reference proteome</keyword>
<dbReference type="FunFam" id="3.30.70.1400:FF:000001">
    <property type="entry name" value="Aminomethyltransferase"/>
    <property type="match status" value="1"/>
</dbReference>
<feature type="binding site" evidence="8">
    <location>
        <position position="196"/>
    </location>
    <ligand>
        <name>substrate</name>
    </ligand>
</feature>
<accession>A0A8J7S3Y1</accession>
<dbReference type="GO" id="GO:0019464">
    <property type="term" value="P:glycine decarboxylation via glycine cleavage system"/>
    <property type="evidence" value="ECO:0007669"/>
    <property type="project" value="UniProtKB-UniRule"/>
</dbReference>
<dbReference type="RefSeq" id="WP_210510165.1">
    <property type="nucleotide sequence ID" value="NZ_JAFIDN010000002.1"/>
</dbReference>
<organism evidence="11 12">
    <name type="scientific">Natronogracilivirga saccharolytica</name>
    <dbReference type="NCBI Taxonomy" id="2812953"/>
    <lineage>
        <taxon>Bacteria</taxon>
        <taxon>Pseudomonadati</taxon>
        <taxon>Balneolota</taxon>
        <taxon>Balneolia</taxon>
        <taxon>Balneolales</taxon>
        <taxon>Cyclonatronaceae</taxon>
        <taxon>Natronogracilivirga</taxon>
    </lineage>
</organism>
<evidence type="ECO:0000259" key="9">
    <source>
        <dbReference type="Pfam" id="PF01571"/>
    </source>
</evidence>
<dbReference type="Gene3D" id="3.30.1360.120">
    <property type="entry name" value="Probable tRNA modification gtpase trme, domain 1"/>
    <property type="match status" value="1"/>
</dbReference>
<evidence type="ECO:0000256" key="7">
    <source>
        <dbReference type="HAMAP-Rule" id="MF_00259"/>
    </source>
</evidence>
<dbReference type="SUPFAM" id="SSF101790">
    <property type="entry name" value="Aminomethyltransferase beta-barrel domain"/>
    <property type="match status" value="1"/>
</dbReference>
<comment type="similarity">
    <text evidence="1 7">Belongs to the GcvT family.</text>
</comment>
<dbReference type="InterPro" id="IPR006222">
    <property type="entry name" value="GCVT_N"/>
</dbReference>
<dbReference type="Gene3D" id="2.40.30.110">
    <property type="entry name" value="Aminomethyltransferase beta-barrel domains"/>
    <property type="match status" value="1"/>
</dbReference>
<keyword evidence="3 7" id="KW-0032">Aminotransferase</keyword>
<evidence type="ECO:0000256" key="5">
    <source>
        <dbReference type="ARBA" id="ARBA00031395"/>
    </source>
</evidence>
<evidence type="ECO:0000256" key="6">
    <source>
        <dbReference type="ARBA" id="ARBA00047665"/>
    </source>
</evidence>
<proteinExistence type="inferred from homology"/>
<dbReference type="Pfam" id="PF08669">
    <property type="entry name" value="GCV_T_C"/>
    <property type="match status" value="1"/>
</dbReference>
<dbReference type="GO" id="GO:0008483">
    <property type="term" value="F:transaminase activity"/>
    <property type="evidence" value="ECO:0007669"/>
    <property type="project" value="UniProtKB-KW"/>
</dbReference>
<dbReference type="Pfam" id="PF01571">
    <property type="entry name" value="GCV_T"/>
    <property type="match status" value="1"/>
</dbReference>
<dbReference type="PANTHER" id="PTHR43757">
    <property type="entry name" value="AMINOMETHYLTRANSFERASE"/>
    <property type="match status" value="1"/>
</dbReference>
<dbReference type="NCBIfam" id="TIGR00528">
    <property type="entry name" value="gcvT"/>
    <property type="match status" value="1"/>
</dbReference>
<dbReference type="GO" id="GO:0004047">
    <property type="term" value="F:aminomethyltransferase activity"/>
    <property type="evidence" value="ECO:0007669"/>
    <property type="project" value="UniProtKB-UniRule"/>
</dbReference>
<protein>
    <recommendedName>
        <fullName evidence="2 7">Aminomethyltransferase</fullName>
        <ecNumber evidence="2 7">2.1.2.10</ecNumber>
    </recommendedName>
    <alternativeName>
        <fullName evidence="5 7">Glycine cleavage system T protein</fullName>
    </alternativeName>
</protein>
<feature type="domain" description="GCVT N-terminal" evidence="9">
    <location>
        <begin position="7"/>
        <end position="265"/>
    </location>
</feature>
<dbReference type="AlphaFoldDB" id="A0A8J7S3Y1"/>
<evidence type="ECO:0000256" key="8">
    <source>
        <dbReference type="PIRSR" id="PIRSR006487-1"/>
    </source>
</evidence>
<dbReference type="InterPro" id="IPR028896">
    <property type="entry name" value="GcvT/YgfZ/DmdA"/>
</dbReference>
<comment type="caution">
    <text evidence="11">The sequence shown here is derived from an EMBL/GenBank/DDBJ whole genome shotgun (WGS) entry which is preliminary data.</text>
</comment>
<keyword evidence="4 7" id="KW-0808">Transferase</keyword>
<dbReference type="GO" id="GO:0005960">
    <property type="term" value="C:glycine cleavage complex"/>
    <property type="evidence" value="ECO:0007669"/>
    <property type="project" value="InterPro"/>
</dbReference>
<gene>
    <name evidence="7 11" type="primary">gcvT</name>
    <name evidence="11" type="ORF">NATSA_02610</name>
</gene>
<dbReference type="InterPro" id="IPR027266">
    <property type="entry name" value="TrmE/GcvT-like"/>
</dbReference>
<comment type="subunit">
    <text evidence="7">The glycine cleavage system is composed of four proteins: P, T, L and H.</text>
</comment>
<reference evidence="11" key="1">
    <citation type="submission" date="2021-02" db="EMBL/GenBank/DDBJ databases">
        <title>Natronogracilivirga saccharolytica gen. nov. sp. nov. a new anaerobic, haloalkiliphilic carbohydrate-fermenting bacterium from soda lake and proposing of Cyclonatronumiaceae fam. nov. in the phylum Balneolaeota.</title>
        <authorList>
            <person name="Zhilina T.N."/>
            <person name="Sorokin D.Y."/>
            <person name="Zavarzina D.G."/>
            <person name="Toshchakov S.V."/>
            <person name="Kublanov I.V."/>
        </authorList>
    </citation>
    <scope>NUCLEOTIDE SEQUENCE</scope>
    <source>
        <strain evidence="11">Z-1702</strain>
    </source>
</reference>
<evidence type="ECO:0000313" key="12">
    <source>
        <dbReference type="Proteomes" id="UP000673975"/>
    </source>
</evidence>
<sequence length="367" mass="40904">MLKRTPLFEVHRSFNARLVDFYGFEMPVQYKSIKEEHIAVRKKAGMFDVSHMGEILVRGERALEVVQDLTVNDASKLKPGKAQYSVMCWEHGGIVDDLLVYCLSDVEYMMVINGSNIEKDFNWILEVNAGRAEVSNISDEIGLIAVQGPESAKVLKSLTTDRPDTIPQFEFRSMQISDYENILVSATGYTGEKGFELYFNIRHVNACDLWQNIMVAGDALGLVPCGLGARDTLRMEAGLPLYGNDLTQDTTPLEARLGWLVKWDKGDFVGKEALLKQKQEGVSRKLYGMVMKEPKRIPRIGSPIIDENDNEIGEVTSGGLSVMLDKGIAMGYVPASYAGPGHEIGITIRNRHCPCETVKPPFYSNSK</sequence>
<evidence type="ECO:0000256" key="3">
    <source>
        <dbReference type="ARBA" id="ARBA00022576"/>
    </source>
</evidence>
<dbReference type="EC" id="2.1.2.10" evidence="2 7"/>
<evidence type="ECO:0000256" key="1">
    <source>
        <dbReference type="ARBA" id="ARBA00008609"/>
    </source>
</evidence>